<dbReference type="GeneID" id="87807717"/>
<feature type="region of interest" description="Disordered" evidence="1">
    <location>
        <begin position="22"/>
        <end position="112"/>
    </location>
</feature>
<feature type="compositionally biased region" description="Low complexity" evidence="1">
    <location>
        <begin position="90"/>
        <end position="103"/>
    </location>
</feature>
<evidence type="ECO:0000313" key="3">
    <source>
        <dbReference type="Proteomes" id="UP000827549"/>
    </source>
</evidence>
<evidence type="ECO:0000256" key="1">
    <source>
        <dbReference type="SAM" id="MobiDB-lite"/>
    </source>
</evidence>
<dbReference type="EMBL" id="CP086716">
    <property type="protein sequence ID" value="WOO80949.1"/>
    <property type="molecule type" value="Genomic_DNA"/>
</dbReference>
<evidence type="ECO:0000313" key="2">
    <source>
        <dbReference type="EMBL" id="WOO80949.1"/>
    </source>
</evidence>
<feature type="compositionally biased region" description="Acidic residues" evidence="1">
    <location>
        <begin position="288"/>
        <end position="302"/>
    </location>
</feature>
<evidence type="ECO:0008006" key="4">
    <source>
        <dbReference type="Google" id="ProtNLM"/>
    </source>
</evidence>
<protein>
    <recommendedName>
        <fullName evidence="4">FHA domain-containing protein</fullName>
    </recommendedName>
</protein>
<keyword evidence="3" id="KW-1185">Reference proteome</keyword>
<dbReference type="AlphaFoldDB" id="A0AAF0YBT3"/>
<feature type="compositionally biased region" description="Basic and acidic residues" evidence="1">
    <location>
        <begin position="256"/>
        <end position="268"/>
    </location>
</feature>
<feature type="compositionally biased region" description="Polar residues" evidence="1">
    <location>
        <begin position="323"/>
        <end position="333"/>
    </location>
</feature>
<dbReference type="Proteomes" id="UP000827549">
    <property type="component" value="Chromosome 3"/>
</dbReference>
<organism evidence="2 3">
    <name type="scientific">Vanrija pseudolonga</name>
    <dbReference type="NCBI Taxonomy" id="143232"/>
    <lineage>
        <taxon>Eukaryota</taxon>
        <taxon>Fungi</taxon>
        <taxon>Dikarya</taxon>
        <taxon>Basidiomycota</taxon>
        <taxon>Agaricomycotina</taxon>
        <taxon>Tremellomycetes</taxon>
        <taxon>Trichosporonales</taxon>
        <taxon>Trichosporonaceae</taxon>
        <taxon>Vanrija</taxon>
    </lineage>
</organism>
<feature type="region of interest" description="Disordered" evidence="1">
    <location>
        <begin position="253"/>
        <end position="333"/>
    </location>
</feature>
<dbReference type="RefSeq" id="XP_062626981.1">
    <property type="nucleotide sequence ID" value="XM_062770997.1"/>
</dbReference>
<reference evidence="2" key="1">
    <citation type="submission" date="2023-10" db="EMBL/GenBank/DDBJ databases">
        <authorList>
            <person name="Noh H."/>
        </authorList>
    </citation>
    <scope>NUCLEOTIDE SEQUENCE</scope>
    <source>
        <strain evidence="2">DUCC4014</strain>
    </source>
</reference>
<sequence>MASDMSFFSRAPLGEAKVNVLANKKRVSTGTALAPAAAAKKPRAEHQRALLTPQPSSGAAEPSSDGAGPVSLKFKIPALPVRLTAPPTPSTSTVAASSSPRRSSPIRRKPKGKHYVLLVRSATHSHTDALLEQGTTLIFGRHHTRAAPPTMQLTSIPEALRTHLTEEDNDVRVVVLDRGARHASRMHAAVELADGGKTVRLLVLGQNGVRVRTSPVGKHRRLLAGQVATFSPTDKLEIDFYGASVAVRVDTDEENDRERLFTPEEVDRAASPLSLPPSSPPLAPVEDSASESEEDEEDEAGAEAEARRQQRAGTPRPPAVLFSRSSSPLSEPDTTVFGLLPPIRVPPASAVPAALVSPALATTAGSRPGSATASPRSHPRSKPATPRGSPSTPSAAQIAVKTELVAATHTPRAGTPKSRPSTPPLELPPFPEGLDLAALLASTVVFSGSSKLSLPDLVKSLLESQPSLREHGSEAVWSAWADKELESNAMFGKVSRNGKDSSGRPLLPHYFYNPANDPDGSRAQQLGGLVRPLRAAQRAGGKAIDWRPVGSGRRRY</sequence>
<accession>A0AAF0YBT3</accession>
<proteinExistence type="predicted"/>
<name>A0AAF0YBT3_9TREE</name>
<feature type="region of interest" description="Disordered" evidence="1">
    <location>
        <begin position="537"/>
        <end position="556"/>
    </location>
</feature>
<feature type="compositionally biased region" description="Pro residues" evidence="1">
    <location>
        <begin position="274"/>
        <end position="283"/>
    </location>
</feature>
<feature type="region of interest" description="Disordered" evidence="1">
    <location>
        <begin position="362"/>
        <end position="429"/>
    </location>
</feature>
<gene>
    <name evidence="2" type="ORF">LOC62_03G004479</name>
</gene>